<name>A0ABY8SKJ5_9BURK</name>
<evidence type="ECO:0000313" key="1">
    <source>
        <dbReference type="EMBL" id="WHS63453.1"/>
    </source>
</evidence>
<evidence type="ECO:0000313" key="2">
    <source>
        <dbReference type="Proteomes" id="UP001240697"/>
    </source>
</evidence>
<accession>A0ABY8SKJ5</accession>
<proteinExistence type="predicted"/>
<sequence length="120" mass="12994">MGTETSFPLQRQHTLNALHQAVDGQSNACCAPLSGFGMFGWILEGPADAGNAMQGDLRYGLAYLGHMIDQGFETAFAVVQASQPPLVCLKTWEPGEAEPPWPAQTWSLIHRHGQEHGHGL</sequence>
<dbReference type="RefSeq" id="WP_283484608.1">
    <property type="nucleotide sequence ID" value="NZ_CP125947.1"/>
</dbReference>
<dbReference type="EMBL" id="CP125947">
    <property type="protein sequence ID" value="WHS63453.1"/>
    <property type="molecule type" value="Genomic_DNA"/>
</dbReference>
<reference evidence="1 2" key="1">
    <citation type="submission" date="2023-05" db="EMBL/GenBank/DDBJ databases">
        <authorList>
            <person name="Yin Y."/>
            <person name="Lu Z."/>
        </authorList>
    </citation>
    <scope>NUCLEOTIDE SEQUENCE [LARGE SCALE GENOMIC DNA]</scope>
    <source>
        <strain evidence="1 2">ZM22</strain>
    </source>
</reference>
<organism evidence="1 2">
    <name type="scientific">Comamonas resistens</name>
    <dbReference type="NCBI Taxonomy" id="3046670"/>
    <lineage>
        <taxon>Bacteria</taxon>
        <taxon>Pseudomonadati</taxon>
        <taxon>Pseudomonadota</taxon>
        <taxon>Betaproteobacteria</taxon>
        <taxon>Burkholderiales</taxon>
        <taxon>Comamonadaceae</taxon>
        <taxon>Comamonas</taxon>
    </lineage>
</organism>
<dbReference type="Proteomes" id="UP001240697">
    <property type="component" value="Chromosome"/>
</dbReference>
<gene>
    <name evidence="1" type="ORF">QMY55_12890</name>
</gene>
<protein>
    <submittedName>
        <fullName evidence="1">Uncharacterized protein</fullName>
    </submittedName>
</protein>
<keyword evidence="2" id="KW-1185">Reference proteome</keyword>